<organism evidence="2">
    <name type="scientific">Clostridium paraputrificum</name>
    <dbReference type="NCBI Taxonomy" id="29363"/>
    <lineage>
        <taxon>Bacteria</taxon>
        <taxon>Bacillati</taxon>
        <taxon>Bacillota</taxon>
        <taxon>Clostridia</taxon>
        <taxon>Eubacteriales</taxon>
        <taxon>Clostridiaceae</taxon>
        <taxon>Clostridium</taxon>
    </lineage>
</organism>
<dbReference type="AlphaFoldDB" id="A0A6N3FRD2"/>
<feature type="transmembrane region" description="Helical" evidence="1">
    <location>
        <begin position="31"/>
        <end position="54"/>
    </location>
</feature>
<accession>A0A6N3FRD2</accession>
<evidence type="ECO:0000313" key="2">
    <source>
        <dbReference type="EMBL" id="VYU55037.1"/>
    </source>
</evidence>
<keyword evidence="1" id="KW-1133">Transmembrane helix</keyword>
<proteinExistence type="predicted"/>
<gene>
    <name evidence="2" type="ORF">CPLFYP93_02695</name>
</gene>
<dbReference type="EMBL" id="CACRTV010000063">
    <property type="protein sequence ID" value="VYU55037.1"/>
    <property type="molecule type" value="Genomic_DNA"/>
</dbReference>
<protein>
    <submittedName>
        <fullName evidence="2">Uncharacterized protein</fullName>
    </submittedName>
</protein>
<sequence length="89" mass="10050">MDFILELLSELIFEGAVEISKNRKVPKYIRYSLIILIILLCFIVIMGLIALGIFIASKNLIEGIMLSSIGVLLLILSVFKFKNIHKKAK</sequence>
<evidence type="ECO:0000256" key="1">
    <source>
        <dbReference type="SAM" id="Phobius"/>
    </source>
</evidence>
<name>A0A6N3FRD2_9CLOT</name>
<feature type="transmembrane region" description="Helical" evidence="1">
    <location>
        <begin position="60"/>
        <end position="79"/>
    </location>
</feature>
<dbReference type="RefSeq" id="WP_156562144.1">
    <property type="nucleotide sequence ID" value="NZ_CACRTV010000063.1"/>
</dbReference>
<reference evidence="2" key="1">
    <citation type="submission" date="2019-11" db="EMBL/GenBank/DDBJ databases">
        <authorList>
            <person name="Feng L."/>
        </authorList>
    </citation>
    <scope>NUCLEOTIDE SEQUENCE</scope>
    <source>
        <strain evidence="2">CParaputrificumLFYP93</strain>
    </source>
</reference>
<keyword evidence="1" id="KW-0812">Transmembrane</keyword>
<keyword evidence="1" id="KW-0472">Membrane</keyword>